<evidence type="ECO:0008006" key="3">
    <source>
        <dbReference type="Google" id="ProtNLM"/>
    </source>
</evidence>
<comment type="caution">
    <text evidence="1">The sequence shown here is derived from an EMBL/GenBank/DDBJ whole genome shotgun (WGS) entry which is preliminary data.</text>
</comment>
<proteinExistence type="predicted"/>
<accession>A0A5J4VMB3</accession>
<dbReference type="PANTHER" id="PTHR33050">
    <property type="entry name" value="REVERSE TRANSCRIPTASE DOMAIN-CONTAINING PROTEIN"/>
    <property type="match status" value="1"/>
</dbReference>
<name>A0A5J4VMB3_9EUKA</name>
<dbReference type="EMBL" id="SNRW01006113">
    <property type="protein sequence ID" value="KAA6383701.1"/>
    <property type="molecule type" value="Genomic_DNA"/>
</dbReference>
<evidence type="ECO:0000313" key="1">
    <source>
        <dbReference type="EMBL" id="KAA6383701.1"/>
    </source>
</evidence>
<dbReference type="PANTHER" id="PTHR33050:SF7">
    <property type="entry name" value="RIBONUCLEASE H"/>
    <property type="match status" value="1"/>
</dbReference>
<organism evidence="1 2">
    <name type="scientific">Streblomastix strix</name>
    <dbReference type="NCBI Taxonomy" id="222440"/>
    <lineage>
        <taxon>Eukaryota</taxon>
        <taxon>Metamonada</taxon>
        <taxon>Preaxostyla</taxon>
        <taxon>Oxymonadida</taxon>
        <taxon>Streblomastigidae</taxon>
        <taxon>Streblomastix</taxon>
    </lineage>
</organism>
<protein>
    <recommendedName>
        <fullName evidence="3">RNase H type-1 domain-containing protein</fullName>
    </recommendedName>
</protein>
<reference evidence="1 2" key="1">
    <citation type="submission" date="2019-03" db="EMBL/GenBank/DDBJ databases">
        <title>Single cell metagenomics reveals metabolic interactions within the superorganism composed of flagellate Streblomastix strix and complex community of Bacteroidetes bacteria on its surface.</title>
        <authorList>
            <person name="Treitli S.C."/>
            <person name="Kolisko M."/>
            <person name="Husnik F."/>
            <person name="Keeling P."/>
            <person name="Hampl V."/>
        </authorList>
    </citation>
    <scope>NUCLEOTIDE SEQUENCE [LARGE SCALE GENOMIC DNA]</scope>
    <source>
        <strain evidence="1">ST1C</strain>
    </source>
</reference>
<sequence length="649" mass="75235">MVKRKQENPKLETQSYSNVSTRRHQYERIKVKRYSDCWGRRCEMVQSYICIPLERQRQVEEDHGLPITELTPSMQTFQNGRHSYIAGADKTIGLGYKDRFRECVQPHNNLKKPQTILRLQVQRQMIHLQGYVFRHPPCNTGVLQDNATCDGVHSQNYSNQRRIILRPFSVHEQFKRRNSTGNGIITKSFENIRLESVSRKVSASANTAIRVPWTVIQHKEQLAMRDQSQKIRDISPSIEIEKINRICQDCSDKMICKTDKGAKLFEIVDQERWSIFEKDEQVEVSSIKSKELDKPNVNIQINTIRNQLKRLNYSGRNNQSVINKSGDHTGGRMVEGVDIKSSNQRETAAIHFVLQDLGKIFQNGQIKSVSIQSYNSNAVFNINRRAAVPALASLVDRILQEAEHLQLQISAFHIPGKENVIADLLSGLAISGDYEIRKEVLQEALSHLYIRPTIDIFANRRNRKCKRFCSLIWDQWAETQDGFKMSWRKEAPLQHPPILLIQRVINKIMKDQIEGVLIVPNWQAQELNSYVKASLSARRFVDYKIQGSRREEIYSLIAKQRGIDEQAVNSSIQRWNAIWRRHRQRLVEFRQYWEELGHRWEDLRSIQDSEAKIINYILNLKSKNASSNNIVENVAAVSLLFKVAGIQAS</sequence>
<dbReference type="InterPro" id="IPR052055">
    <property type="entry name" value="Hepadnavirus_pol/RT"/>
</dbReference>
<dbReference type="AlphaFoldDB" id="A0A5J4VMB3"/>
<evidence type="ECO:0000313" key="2">
    <source>
        <dbReference type="Proteomes" id="UP000324800"/>
    </source>
</evidence>
<dbReference type="Proteomes" id="UP000324800">
    <property type="component" value="Unassembled WGS sequence"/>
</dbReference>
<gene>
    <name evidence="1" type="ORF">EZS28_020772</name>
</gene>